<protein>
    <submittedName>
        <fullName evidence="8">Choline sulfatase</fullName>
    </submittedName>
</protein>
<reference evidence="8 9" key="1">
    <citation type="journal article" date="2010" name="J. Bacteriol.">
        <title>Genome sequence of Lentisphaera araneosa HTCC2155T, the type species of the order Lentisphaerales in the phylum Lentisphaerae.</title>
        <authorList>
            <person name="Thrash J.C."/>
            <person name="Cho J.C."/>
            <person name="Vergin K.L."/>
            <person name="Morris R.M."/>
            <person name="Giovannoni S.J."/>
        </authorList>
    </citation>
    <scope>NUCLEOTIDE SEQUENCE [LARGE SCALE GENOMIC DNA]</scope>
    <source>
        <strain evidence="8 9">HTCC2155</strain>
    </source>
</reference>
<evidence type="ECO:0000256" key="4">
    <source>
        <dbReference type="ARBA" id="ARBA00022729"/>
    </source>
</evidence>
<dbReference type="EMBL" id="ABCK01000013">
    <property type="protein sequence ID" value="EDM26918.1"/>
    <property type="molecule type" value="Genomic_DNA"/>
</dbReference>
<dbReference type="eggNOG" id="COG3119">
    <property type="taxonomic scope" value="Bacteria"/>
</dbReference>
<dbReference type="SUPFAM" id="SSF53649">
    <property type="entry name" value="Alkaline phosphatase-like"/>
    <property type="match status" value="1"/>
</dbReference>
<dbReference type="Proteomes" id="UP000004947">
    <property type="component" value="Unassembled WGS sequence"/>
</dbReference>
<feature type="domain" description="Sulfatase N-terminal" evidence="7">
    <location>
        <begin position="20"/>
        <end position="359"/>
    </location>
</feature>
<dbReference type="GO" id="GO:0004423">
    <property type="term" value="F:iduronate-2-sulfatase activity"/>
    <property type="evidence" value="ECO:0007669"/>
    <property type="project" value="InterPro"/>
</dbReference>
<proteinExistence type="inferred from homology"/>
<evidence type="ECO:0000256" key="3">
    <source>
        <dbReference type="ARBA" id="ARBA00022723"/>
    </source>
</evidence>
<keyword evidence="5" id="KW-0378">Hydrolase</keyword>
<accession>A6DNH0</accession>
<dbReference type="InterPro" id="IPR035874">
    <property type="entry name" value="IDS"/>
</dbReference>
<keyword evidence="3" id="KW-0479">Metal-binding</keyword>
<dbReference type="PANTHER" id="PTHR45953">
    <property type="entry name" value="IDURONATE 2-SULFATASE"/>
    <property type="match status" value="1"/>
</dbReference>
<gene>
    <name evidence="8" type="ORF">LNTAR_06719</name>
</gene>
<dbReference type="GO" id="GO:0046872">
    <property type="term" value="F:metal ion binding"/>
    <property type="evidence" value="ECO:0007669"/>
    <property type="project" value="UniProtKB-KW"/>
</dbReference>
<evidence type="ECO:0000313" key="9">
    <source>
        <dbReference type="Proteomes" id="UP000004947"/>
    </source>
</evidence>
<comment type="cofactor">
    <cofactor evidence="1">
        <name>Ca(2+)</name>
        <dbReference type="ChEBI" id="CHEBI:29108"/>
    </cofactor>
</comment>
<dbReference type="PANTHER" id="PTHR45953:SF1">
    <property type="entry name" value="IDURONATE 2-SULFATASE"/>
    <property type="match status" value="1"/>
</dbReference>
<keyword evidence="4" id="KW-0732">Signal</keyword>
<keyword evidence="6" id="KW-0106">Calcium</keyword>
<dbReference type="GO" id="GO:0005737">
    <property type="term" value="C:cytoplasm"/>
    <property type="evidence" value="ECO:0007669"/>
    <property type="project" value="TreeGrafter"/>
</dbReference>
<evidence type="ECO:0000256" key="1">
    <source>
        <dbReference type="ARBA" id="ARBA00001913"/>
    </source>
</evidence>
<comment type="similarity">
    <text evidence="2">Belongs to the sulfatase family.</text>
</comment>
<evidence type="ECO:0000313" key="8">
    <source>
        <dbReference type="EMBL" id="EDM26918.1"/>
    </source>
</evidence>
<dbReference type="Gene3D" id="3.40.720.10">
    <property type="entry name" value="Alkaline Phosphatase, subunit A"/>
    <property type="match status" value="1"/>
</dbReference>
<dbReference type="STRING" id="313628.LNTAR_06719"/>
<evidence type="ECO:0000256" key="5">
    <source>
        <dbReference type="ARBA" id="ARBA00022801"/>
    </source>
</evidence>
<dbReference type="InterPro" id="IPR000917">
    <property type="entry name" value="Sulfatase_N"/>
</dbReference>
<evidence type="ECO:0000256" key="2">
    <source>
        <dbReference type="ARBA" id="ARBA00008779"/>
    </source>
</evidence>
<name>A6DNH0_9BACT</name>
<dbReference type="CDD" id="cd16030">
    <property type="entry name" value="iduronate-2-sulfatase"/>
    <property type="match status" value="1"/>
</dbReference>
<dbReference type="RefSeq" id="WP_007279408.1">
    <property type="nucleotide sequence ID" value="NZ_ABCK01000013.1"/>
</dbReference>
<dbReference type="AlphaFoldDB" id="A6DNH0"/>
<dbReference type="InterPro" id="IPR017850">
    <property type="entry name" value="Alkaline_phosphatase_core_sf"/>
</dbReference>
<dbReference type="OrthoDB" id="236884at2"/>
<comment type="caution">
    <text evidence="8">The sequence shown here is derived from an EMBL/GenBank/DDBJ whole genome shotgun (WGS) entry which is preliminary data.</text>
</comment>
<organism evidence="8 9">
    <name type="scientific">Lentisphaera araneosa HTCC2155</name>
    <dbReference type="NCBI Taxonomy" id="313628"/>
    <lineage>
        <taxon>Bacteria</taxon>
        <taxon>Pseudomonadati</taxon>
        <taxon>Lentisphaerota</taxon>
        <taxon>Lentisphaeria</taxon>
        <taxon>Lentisphaerales</taxon>
        <taxon>Lentisphaeraceae</taxon>
        <taxon>Lentisphaera</taxon>
    </lineage>
</organism>
<evidence type="ECO:0000256" key="6">
    <source>
        <dbReference type="ARBA" id="ARBA00022837"/>
    </source>
</evidence>
<sequence>MKKFLCYIAFISSIFAQEKPNVLMISIDDLNDWTGFLGGHPQVKTPHMDKLANSGRIFANAHCAVPVCSSSRVSVMSGLAATTHGSYEIGPSYQSIPALKDVLTIQRHFKNQGYYTLAGGKVLHHGFKGSVANDNDRSLIKGHSGPKPKQPLNLPEGWSRAWDWGQHPGTDAQAHDMKLAHNAAQALQEDFDKPFFMSVGFFRPHVPLLVPPKWFNLYDEESIVLAPSPKSDLDDVPKNFLSINDYAVAPTHKEVLATDSHRKLTHAYLASISFVDACVGRVIDALKNSKYADNTIVILWSDHGFHLGEKEHWAKRTLWEESTKVPLLVYGPGIESGEACLEPASLIDIYPTLVDLCGVKAPKKLDGISLMPQLKNPLSERKQPAIISSYYGNHAVRTRDWRFISYEDGAEELYDHKNDPDEYKNLINDPNYKSIRDELAQWLPKKATAEVKKVSERNKLSKRKSK</sequence>
<keyword evidence="9" id="KW-1185">Reference proteome</keyword>
<evidence type="ECO:0000259" key="7">
    <source>
        <dbReference type="Pfam" id="PF00884"/>
    </source>
</evidence>
<dbReference type="Pfam" id="PF00884">
    <property type="entry name" value="Sulfatase"/>
    <property type="match status" value="1"/>
</dbReference>